<proteinExistence type="predicted"/>
<dbReference type="InterPro" id="IPR016032">
    <property type="entry name" value="Sig_transdc_resp-reg_C-effctor"/>
</dbReference>
<keyword evidence="1" id="KW-0805">Transcription regulation</keyword>
<dbReference type="SUPFAM" id="SSF55781">
    <property type="entry name" value="GAF domain-like"/>
    <property type="match status" value="1"/>
</dbReference>
<dbReference type="Gene3D" id="1.10.10.10">
    <property type="entry name" value="Winged helix-like DNA-binding domain superfamily/Winged helix DNA-binding domain"/>
    <property type="match status" value="1"/>
</dbReference>
<dbReference type="InterPro" id="IPR029016">
    <property type="entry name" value="GAF-like_dom_sf"/>
</dbReference>
<keyword evidence="2" id="KW-0238">DNA-binding</keyword>
<evidence type="ECO:0000256" key="3">
    <source>
        <dbReference type="ARBA" id="ARBA00023163"/>
    </source>
</evidence>
<dbReference type="PANTHER" id="PTHR44688">
    <property type="entry name" value="DNA-BINDING TRANSCRIPTIONAL ACTIVATOR DEVR_DOSR"/>
    <property type="match status" value="1"/>
</dbReference>
<keyword evidence="3" id="KW-0804">Transcription</keyword>
<dbReference type="GeneID" id="35869801"/>
<dbReference type="OrthoDB" id="5914438at2"/>
<dbReference type="PANTHER" id="PTHR44688:SF16">
    <property type="entry name" value="DNA-BINDING TRANSCRIPTIONAL ACTIVATOR DEVR_DOSR"/>
    <property type="match status" value="1"/>
</dbReference>
<dbReference type="SUPFAM" id="SSF46894">
    <property type="entry name" value="C-terminal effector domain of the bipartite response regulators"/>
    <property type="match status" value="1"/>
</dbReference>
<protein>
    <submittedName>
        <fullName evidence="5">Regulatory protein, luxR family</fullName>
    </submittedName>
</protein>
<evidence type="ECO:0000313" key="6">
    <source>
        <dbReference type="Proteomes" id="UP000182692"/>
    </source>
</evidence>
<accession>A0A1I5X3X4</accession>
<dbReference type="Proteomes" id="UP000182692">
    <property type="component" value="Unassembled WGS sequence"/>
</dbReference>
<dbReference type="InterPro" id="IPR000792">
    <property type="entry name" value="Tscrpt_reg_LuxR_C"/>
</dbReference>
<dbReference type="STRING" id="1121869.SAMN03084138_04534"/>
<dbReference type="Gene3D" id="3.30.450.40">
    <property type="match status" value="1"/>
</dbReference>
<evidence type="ECO:0000259" key="4">
    <source>
        <dbReference type="PROSITE" id="PS50043"/>
    </source>
</evidence>
<feature type="domain" description="HTH luxR-type" evidence="4">
    <location>
        <begin position="190"/>
        <end position="255"/>
    </location>
</feature>
<dbReference type="Pfam" id="PF00196">
    <property type="entry name" value="GerE"/>
    <property type="match status" value="1"/>
</dbReference>
<dbReference type="AlphaFoldDB" id="A0A1I5X3X4"/>
<dbReference type="SMART" id="SM00421">
    <property type="entry name" value="HTH_LUXR"/>
    <property type="match status" value="1"/>
</dbReference>
<dbReference type="GO" id="GO:0006355">
    <property type="term" value="P:regulation of DNA-templated transcription"/>
    <property type="evidence" value="ECO:0007669"/>
    <property type="project" value="InterPro"/>
</dbReference>
<dbReference type="CDD" id="cd06170">
    <property type="entry name" value="LuxR_C_like"/>
    <property type="match status" value="1"/>
</dbReference>
<evidence type="ECO:0000256" key="1">
    <source>
        <dbReference type="ARBA" id="ARBA00023015"/>
    </source>
</evidence>
<dbReference type="GO" id="GO:0003677">
    <property type="term" value="F:DNA binding"/>
    <property type="evidence" value="ECO:0007669"/>
    <property type="project" value="UniProtKB-KW"/>
</dbReference>
<evidence type="ECO:0000313" key="5">
    <source>
        <dbReference type="EMBL" id="SFQ26526.1"/>
    </source>
</evidence>
<name>A0A1I5X3X4_9GAMM</name>
<gene>
    <name evidence="5" type="ORF">SAMN03084138_04534</name>
</gene>
<dbReference type="InterPro" id="IPR036388">
    <property type="entry name" value="WH-like_DNA-bd_sf"/>
</dbReference>
<dbReference type="PRINTS" id="PR00038">
    <property type="entry name" value="HTHLUXR"/>
</dbReference>
<sequence>MIMLRYPDKDTLKKNLLDKRRKELDGQTQDAIAHLILELDDPETMLAISTRFIAERLDVNRVDGGFSSRTQLHYRPTQEFRDAEELPSMVNAVFPNKHRSLQTIWRSKKPVIFHNIALNPLLNGIHDAVLATEVKSMMALSLGTRHKDIGILCIGQCDRERVWTTKEQVYIHELAKNILSPLFDASQTSAISEHCSLSDAELNVVRLAAEGMSYVQIADTLHKSVRTIENQLRSARHKTGAQNQTDLVRRCINWF</sequence>
<evidence type="ECO:0000256" key="2">
    <source>
        <dbReference type="ARBA" id="ARBA00023125"/>
    </source>
</evidence>
<reference evidence="5 6" key="1">
    <citation type="submission" date="2016-10" db="EMBL/GenBank/DDBJ databases">
        <authorList>
            <person name="de Groot N.N."/>
        </authorList>
    </citation>
    <scope>NUCLEOTIDE SEQUENCE [LARGE SCALE GENOMIC DNA]</scope>
    <source>
        <strain evidence="5 6">DSM 15893</strain>
    </source>
</reference>
<dbReference type="RefSeq" id="WP_074928721.1">
    <property type="nucleotide sequence ID" value="NZ_FOWR01000056.1"/>
</dbReference>
<dbReference type="PROSITE" id="PS50043">
    <property type="entry name" value="HTH_LUXR_2"/>
    <property type="match status" value="1"/>
</dbReference>
<organism evidence="5 6">
    <name type="scientific">Enterovibrio norvegicus DSM 15893</name>
    <dbReference type="NCBI Taxonomy" id="1121869"/>
    <lineage>
        <taxon>Bacteria</taxon>
        <taxon>Pseudomonadati</taxon>
        <taxon>Pseudomonadota</taxon>
        <taxon>Gammaproteobacteria</taxon>
        <taxon>Vibrionales</taxon>
        <taxon>Vibrionaceae</taxon>
        <taxon>Enterovibrio</taxon>
    </lineage>
</organism>
<dbReference type="EMBL" id="FOWR01000056">
    <property type="protein sequence ID" value="SFQ26526.1"/>
    <property type="molecule type" value="Genomic_DNA"/>
</dbReference>